<dbReference type="GO" id="GO:0005829">
    <property type="term" value="C:cytosol"/>
    <property type="evidence" value="ECO:0007669"/>
    <property type="project" value="TreeGrafter"/>
</dbReference>
<keyword evidence="3" id="KW-0269">Exonuclease</keyword>
<dbReference type="RefSeq" id="WP_068901784.1">
    <property type="nucleotide sequence ID" value="NZ_JBHUIF010000009.1"/>
</dbReference>
<evidence type="ECO:0000313" key="5">
    <source>
        <dbReference type="EMBL" id="ODA33526.1"/>
    </source>
</evidence>
<dbReference type="InterPro" id="IPR013520">
    <property type="entry name" value="Ribonucl_H"/>
</dbReference>
<keyword evidence="1" id="KW-0540">Nuclease</keyword>
<dbReference type="GO" id="GO:0006259">
    <property type="term" value="P:DNA metabolic process"/>
    <property type="evidence" value="ECO:0007669"/>
    <property type="project" value="UniProtKB-ARBA"/>
</dbReference>
<dbReference type="NCBIfam" id="NF006602">
    <property type="entry name" value="PRK09146.1"/>
    <property type="match status" value="1"/>
</dbReference>
<dbReference type="PANTHER" id="PTHR30231">
    <property type="entry name" value="DNA POLYMERASE III SUBUNIT EPSILON"/>
    <property type="match status" value="1"/>
</dbReference>
<dbReference type="GO" id="GO:0003676">
    <property type="term" value="F:nucleic acid binding"/>
    <property type="evidence" value="ECO:0007669"/>
    <property type="project" value="InterPro"/>
</dbReference>
<dbReference type="PANTHER" id="PTHR30231:SF4">
    <property type="entry name" value="PROTEIN NEN2"/>
    <property type="match status" value="1"/>
</dbReference>
<keyword evidence="2" id="KW-0378">Hydrolase</keyword>
<dbReference type="CDD" id="cd06127">
    <property type="entry name" value="DEDDh"/>
    <property type="match status" value="1"/>
</dbReference>
<organism evidence="5 6">
    <name type="scientific">Veronia pacifica</name>
    <dbReference type="NCBI Taxonomy" id="1080227"/>
    <lineage>
        <taxon>Bacteria</taxon>
        <taxon>Pseudomonadati</taxon>
        <taxon>Pseudomonadota</taxon>
        <taxon>Gammaproteobacteria</taxon>
        <taxon>Vibrionales</taxon>
        <taxon>Vibrionaceae</taxon>
        <taxon>Veronia</taxon>
    </lineage>
</organism>
<evidence type="ECO:0000259" key="4">
    <source>
        <dbReference type="SMART" id="SM00479"/>
    </source>
</evidence>
<evidence type="ECO:0000256" key="2">
    <source>
        <dbReference type="ARBA" id="ARBA00022801"/>
    </source>
</evidence>
<name>A0A1C3EJW7_9GAMM</name>
<dbReference type="OrthoDB" id="5497329at2"/>
<dbReference type="EMBL" id="LYBM01000015">
    <property type="protein sequence ID" value="ODA33526.1"/>
    <property type="molecule type" value="Genomic_DNA"/>
</dbReference>
<comment type="caution">
    <text evidence="5">The sequence shown here is derived from an EMBL/GenBank/DDBJ whole genome shotgun (WGS) entry which is preliminary data.</text>
</comment>
<dbReference type="GO" id="GO:0008408">
    <property type="term" value="F:3'-5' exonuclease activity"/>
    <property type="evidence" value="ECO:0007669"/>
    <property type="project" value="TreeGrafter"/>
</dbReference>
<keyword evidence="6" id="KW-1185">Reference proteome</keyword>
<evidence type="ECO:0000256" key="3">
    <source>
        <dbReference type="ARBA" id="ARBA00022839"/>
    </source>
</evidence>
<dbReference type="InterPro" id="IPR012337">
    <property type="entry name" value="RNaseH-like_sf"/>
</dbReference>
<reference evidence="5 6" key="1">
    <citation type="submission" date="2016-05" db="EMBL/GenBank/DDBJ databases">
        <title>Genomic Taxonomy of the Vibrionaceae.</title>
        <authorList>
            <person name="Gomez-Gil B."/>
            <person name="Enciso-Ibarra J."/>
        </authorList>
    </citation>
    <scope>NUCLEOTIDE SEQUENCE [LARGE SCALE GENOMIC DNA]</scope>
    <source>
        <strain evidence="5 6">CAIM 1920</strain>
    </source>
</reference>
<evidence type="ECO:0000313" key="6">
    <source>
        <dbReference type="Proteomes" id="UP000094936"/>
    </source>
</evidence>
<dbReference type="Gene3D" id="3.30.420.10">
    <property type="entry name" value="Ribonuclease H-like superfamily/Ribonuclease H"/>
    <property type="match status" value="1"/>
</dbReference>
<feature type="domain" description="Exonuclease" evidence="4">
    <location>
        <begin position="54"/>
        <end position="235"/>
    </location>
</feature>
<accession>A0A1C3EJW7</accession>
<sequence>MLYLGRDERLAGGPRGPDWTLINKRLGKKAKDSRLKKFYQTGVVDGATPLSDVDFVALDFETTGLEHAHSDIVSIGLVPFSLSRIYCNQARHWILNPRKPLAEESVVIHGITHSDIKEAPDLRGVLDEVLEALAGKIVVVHYRRIERNFFDQALKRRIGEGVLFPVVDTLEIEARFHRRPWHKCLSWLINKPMASVRLADSRSRYKLPFYQGHNAMTDAIATAELLQAQVAHRYSPVHPIRGLWC</sequence>
<dbReference type="SMART" id="SM00479">
    <property type="entry name" value="EXOIII"/>
    <property type="match status" value="1"/>
</dbReference>
<proteinExistence type="predicted"/>
<dbReference type="InterPro" id="IPR036397">
    <property type="entry name" value="RNaseH_sf"/>
</dbReference>
<dbReference type="AlphaFoldDB" id="A0A1C3EJW7"/>
<dbReference type="Proteomes" id="UP000094936">
    <property type="component" value="Unassembled WGS sequence"/>
</dbReference>
<dbReference type="STRING" id="1080227.A8L45_09955"/>
<gene>
    <name evidence="5" type="ORF">A8L45_09955</name>
</gene>
<protein>
    <submittedName>
        <fullName evidence="5">DNA polymerase III subunit epsilon</fullName>
    </submittedName>
</protein>
<evidence type="ECO:0000256" key="1">
    <source>
        <dbReference type="ARBA" id="ARBA00022722"/>
    </source>
</evidence>
<dbReference type="SUPFAM" id="SSF53098">
    <property type="entry name" value="Ribonuclease H-like"/>
    <property type="match status" value="1"/>
</dbReference>
<dbReference type="Pfam" id="PF00929">
    <property type="entry name" value="RNase_T"/>
    <property type="match status" value="1"/>
</dbReference>